<sequence>MSTPTTMVHPHGPGRVPSLTPGRPGSVMLLATGAHGAQALARMDPWLEAFQDDCGVELDHGRTILYALSSTEGLANLYPFEGLGTPDAESARRLDAILTGGAWKVRGEDPEAWAAQCRQALEQAPAGTLCTVWDVFPRP</sequence>
<geneLocation type="plasmid" evidence="2">
    <name>pLMV7</name>
</geneLocation>
<gene>
    <name evidence="2" type="ORF">LMV7_p00980</name>
</gene>
<organism evidence="2">
    <name type="scientific">Micrococcus sp. V7</name>
    <dbReference type="NCBI Taxonomy" id="404582"/>
    <lineage>
        <taxon>Bacteria</taxon>
        <taxon>Bacillati</taxon>
        <taxon>Actinomycetota</taxon>
        <taxon>Actinomycetes</taxon>
        <taxon>Micrococcales</taxon>
        <taxon>Micrococcaceae</taxon>
        <taxon>Micrococcus</taxon>
    </lineage>
</organism>
<dbReference type="AlphaFoldDB" id="U5NZQ5"/>
<reference evidence="2" key="1">
    <citation type="journal article" date="2013" name="Genome Announc.">
        <title>First complete sequence of a giant linear plasmid from a micrococcus strain isolated from an extremely high-altitude lake.</title>
        <authorList>
            <person name="Dib J.R."/>
            <person name="Schuldes J."/>
            <person name="Thurmer A."/>
            <person name="Farias M.E."/>
            <person name="Daniel R."/>
            <person name="Meinhardt F."/>
        </authorList>
    </citation>
    <scope>NUCLEOTIDE SEQUENCE</scope>
    <source>
        <strain evidence="2">V7</strain>
        <plasmid evidence="2">pLMV7</plasmid>
    </source>
</reference>
<dbReference type="EMBL" id="KF577591">
    <property type="protein sequence ID" value="AGY35519.1"/>
    <property type="molecule type" value="Genomic_DNA"/>
</dbReference>
<protein>
    <submittedName>
        <fullName evidence="2">Uncharacterized protein</fullName>
    </submittedName>
</protein>
<feature type="region of interest" description="Disordered" evidence="1">
    <location>
        <begin position="1"/>
        <end position="22"/>
    </location>
</feature>
<keyword evidence="2" id="KW-0614">Plasmid</keyword>
<accession>U5NZQ5</accession>
<evidence type="ECO:0000256" key="1">
    <source>
        <dbReference type="SAM" id="MobiDB-lite"/>
    </source>
</evidence>
<proteinExistence type="predicted"/>
<evidence type="ECO:0000313" key="2">
    <source>
        <dbReference type="EMBL" id="AGY35519.1"/>
    </source>
</evidence>
<name>U5NZQ5_9MICC</name>